<dbReference type="Pfam" id="PF01966">
    <property type="entry name" value="HD"/>
    <property type="match status" value="1"/>
</dbReference>
<organism evidence="2">
    <name type="scientific">viral metagenome</name>
    <dbReference type="NCBI Taxonomy" id="1070528"/>
    <lineage>
        <taxon>unclassified sequences</taxon>
        <taxon>metagenomes</taxon>
        <taxon>organismal metagenomes</taxon>
    </lineage>
</organism>
<proteinExistence type="predicted"/>
<dbReference type="Gene3D" id="1.20.58.1910">
    <property type="match status" value="1"/>
</dbReference>
<sequence>MIKFTEKQNKIIEDTEDYVSKYMENYDISHDFNHIIRVKNMATTIAISEDLLTDDIFIIQLGALMHDIADHKYCSEIFTQENIIRSFYEEILSKNIIDEIVKIACNTSLSKEYNNETPIVCKKLYCVQDADRIDSLGSIGISRYFAYGLVKNTTSIDDIIKNLEFRTNILMKYIKTSYAKAQAEKKYAIIQSFIEDYKNSV</sequence>
<dbReference type="InterPro" id="IPR003607">
    <property type="entry name" value="HD/PDEase_dom"/>
</dbReference>
<dbReference type="PANTHER" id="PTHR33594:SF1">
    <property type="entry name" value="HD_PDEASE DOMAIN-CONTAINING PROTEIN"/>
    <property type="match status" value="1"/>
</dbReference>
<reference evidence="2" key="1">
    <citation type="journal article" date="2020" name="Nature">
        <title>Giant virus diversity and host interactions through global metagenomics.</title>
        <authorList>
            <person name="Schulz F."/>
            <person name="Roux S."/>
            <person name="Paez-Espino D."/>
            <person name="Jungbluth S."/>
            <person name="Walsh D.A."/>
            <person name="Denef V.J."/>
            <person name="McMahon K.D."/>
            <person name="Konstantinidis K.T."/>
            <person name="Eloe-Fadrosh E.A."/>
            <person name="Kyrpides N.C."/>
            <person name="Woyke T."/>
        </authorList>
    </citation>
    <scope>NUCLEOTIDE SEQUENCE</scope>
    <source>
        <strain evidence="2">GVMAG-M-3300025695-21</strain>
    </source>
</reference>
<feature type="domain" description="HD" evidence="1">
    <location>
        <begin position="32"/>
        <end position="134"/>
    </location>
</feature>
<dbReference type="AlphaFoldDB" id="A0A6C0J2P0"/>
<dbReference type="PANTHER" id="PTHR33594">
    <property type="entry name" value="SUPERFAMILY HYDROLASE, PUTATIVE (AFU_ORTHOLOGUE AFUA_1G03035)-RELATED"/>
    <property type="match status" value="1"/>
</dbReference>
<dbReference type="Gene3D" id="1.10.472.50">
    <property type="entry name" value="HD-domain/PDEase-like"/>
    <property type="match status" value="1"/>
</dbReference>
<dbReference type="EMBL" id="MN740297">
    <property type="protein sequence ID" value="QHT98896.1"/>
    <property type="molecule type" value="Genomic_DNA"/>
</dbReference>
<dbReference type="InterPro" id="IPR006674">
    <property type="entry name" value="HD_domain"/>
</dbReference>
<evidence type="ECO:0000259" key="1">
    <source>
        <dbReference type="Pfam" id="PF01966"/>
    </source>
</evidence>
<dbReference type="CDD" id="cd00077">
    <property type="entry name" value="HDc"/>
    <property type="match status" value="1"/>
</dbReference>
<evidence type="ECO:0000313" key="2">
    <source>
        <dbReference type="EMBL" id="QHT98896.1"/>
    </source>
</evidence>
<dbReference type="SUPFAM" id="SSF109604">
    <property type="entry name" value="HD-domain/PDEase-like"/>
    <property type="match status" value="1"/>
</dbReference>
<accession>A0A6C0J2P0</accession>
<protein>
    <recommendedName>
        <fullName evidence="1">HD domain-containing protein</fullName>
    </recommendedName>
</protein>
<name>A0A6C0J2P0_9ZZZZ</name>